<evidence type="ECO:0000256" key="7">
    <source>
        <dbReference type="ARBA" id="ARBA00022777"/>
    </source>
</evidence>
<dbReference type="InterPro" id="IPR003661">
    <property type="entry name" value="HisK_dim/P_dom"/>
</dbReference>
<evidence type="ECO:0000313" key="14">
    <source>
        <dbReference type="EMBL" id="GGO57046.1"/>
    </source>
</evidence>
<evidence type="ECO:0000259" key="12">
    <source>
        <dbReference type="PROSITE" id="PS50109"/>
    </source>
</evidence>
<sequence length="736" mass="76632">MRRRRNTDPGGAARTRVPVRKSLLTRLLAVSVLVSVMSIAATAWLAAQTTSGAIRQEQGQVLADDARIYDKLLGLAATRPNWRDADRTVRRLAADTGRRIALTTENRKVIADSAGPGSQRGARLPARASAVVDPLAVDSTLAAGRKDEASGTGTGATPEPDPAPAPSEQPKQDARAPGSDGGLVGGDPGGTGFGGGGGSGGSGLGTGEGLGTGTGAVDRIDPRAVGPFRLPAGERRTLRAVAEKNLACLRAEGVDAKLVIGPSGRPQVQVPEDADSRVTEYRCGPQDLINITATERKALDKVNKLAWACMRRKGSEPVKFGLTIGRGGTPRLYLASVPVVTPEATPSAPAGTPPPPTDKAAAESLRREEDLARKAKAGRSEAEQAEEALAANCVDSARREQLGPYVSSPALLFITSPDGSRPSDSGFQLSGANTTRLVGLAAAILAVTVAATAFAATRLTRPLRALTTATQRMKTGEATEPVPARSAGEISQLAAAFNDMAAHRKALEEQRKAMVSDVAHELRTPLSNIRGWLEAAEDGVVATDPELVTSLLEEALLLQHIVNDLQDLAAADAGTLRLHREPVRAVELAEQVVAAHQARADAAGVRLTAHAEGEPWLTADPLRVRQAIGNLVSNAIRHTPEGGKVTVVCRCEAEGPDGPPGVAIEVVDTGTGIAAGDLPHVFDRFWRADKSRTRATGGSGLGLAIVRNLVQAHGGTVSVRSERGKGAVFTVWLPVT</sequence>
<feature type="compositionally biased region" description="Basic and acidic residues" evidence="10">
    <location>
        <begin position="360"/>
        <end position="382"/>
    </location>
</feature>
<dbReference type="InterPro" id="IPR003660">
    <property type="entry name" value="HAMP_dom"/>
</dbReference>
<comment type="subcellular location">
    <subcellularLocation>
        <location evidence="2">Cell membrane</location>
    </subcellularLocation>
</comment>
<dbReference type="PROSITE" id="PS50109">
    <property type="entry name" value="HIS_KIN"/>
    <property type="match status" value="1"/>
</dbReference>
<keyword evidence="11" id="KW-0472">Membrane</keyword>
<keyword evidence="4" id="KW-0597">Phosphoprotein</keyword>
<evidence type="ECO:0000256" key="5">
    <source>
        <dbReference type="ARBA" id="ARBA00022679"/>
    </source>
</evidence>
<proteinExistence type="predicted"/>
<dbReference type="Gene3D" id="6.10.340.10">
    <property type="match status" value="1"/>
</dbReference>
<gene>
    <name evidence="14" type="ORF">GCM10012286_72950</name>
</gene>
<comment type="caution">
    <text evidence="14">The sequence shown here is derived from an EMBL/GenBank/DDBJ whole genome shotgun (WGS) entry which is preliminary data.</text>
</comment>
<feature type="region of interest" description="Disordered" evidence="10">
    <location>
        <begin position="139"/>
        <end position="220"/>
    </location>
</feature>
<evidence type="ECO:0000313" key="15">
    <source>
        <dbReference type="Proteomes" id="UP000656881"/>
    </source>
</evidence>
<dbReference type="Pfam" id="PF00672">
    <property type="entry name" value="HAMP"/>
    <property type="match status" value="1"/>
</dbReference>
<keyword evidence="5" id="KW-0808">Transferase</keyword>
<dbReference type="InterPro" id="IPR036890">
    <property type="entry name" value="HATPase_C_sf"/>
</dbReference>
<dbReference type="RefSeq" id="WP_189177164.1">
    <property type="nucleotide sequence ID" value="NZ_BMNG01000020.1"/>
</dbReference>
<keyword evidence="6 11" id="KW-0812">Transmembrane</keyword>
<dbReference type="SUPFAM" id="SSF55874">
    <property type="entry name" value="ATPase domain of HSP90 chaperone/DNA topoisomerase II/histidine kinase"/>
    <property type="match status" value="1"/>
</dbReference>
<dbReference type="InterPro" id="IPR003594">
    <property type="entry name" value="HATPase_dom"/>
</dbReference>
<dbReference type="SMART" id="SM00388">
    <property type="entry name" value="HisKA"/>
    <property type="match status" value="1"/>
</dbReference>
<dbReference type="EMBL" id="BMNG01000020">
    <property type="protein sequence ID" value="GGO57046.1"/>
    <property type="molecule type" value="Genomic_DNA"/>
</dbReference>
<dbReference type="Gene3D" id="1.10.287.130">
    <property type="match status" value="1"/>
</dbReference>
<dbReference type="Pfam" id="PF00512">
    <property type="entry name" value="HisKA"/>
    <property type="match status" value="1"/>
</dbReference>
<evidence type="ECO:0000256" key="6">
    <source>
        <dbReference type="ARBA" id="ARBA00022692"/>
    </source>
</evidence>
<reference evidence="15" key="1">
    <citation type="journal article" date="2019" name="Int. J. Syst. Evol. Microbiol.">
        <title>The Global Catalogue of Microorganisms (GCM) 10K type strain sequencing project: providing services to taxonomists for standard genome sequencing and annotation.</title>
        <authorList>
            <consortium name="The Broad Institute Genomics Platform"/>
            <consortium name="The Broad Institute Genome Sequencing Center for Infectious Disease"/>
            <person name="Wu L."/>
            <person name="Ma J."/>
        </authorList>
    </citation>
    <scope>NUCLEOTIDE SEQUENCE [LARGE SCALE GENOMIC DNA]</scope>
    <source>
        <strain evidence="15">CGMCC 4.7349</strain>
    </source>
</reference>
<dbReference type="CDD" id="cd00075">
    <property type="entry name" value="HATPase"/>
    <property type="match status" value="1"/>
</dbReference>
<dbReference type="InterPro" id="IPR004358">
    <property type="entry name" value="Sig_transdc_His_kin-like_C"/>
</dbReference>
<feature type="transmembrane region" description="Helical" evidence="11">
    <location>
        <begin position="23"/>
        <end position="47"/>
    </location>
</feature>
<dbReference type="Gene3D" id="3.30.565.10">
    <property type="entry name" value="Histidine kinase-like ATPase, C-terminal domain"/>
    <property type="match status" value="1"/>
</dbReference>
<dbReference type="CDD" id="cd06225">
    <property type="entry name" value="HAMP"/>
    <property type="match status" value="1"/>
</dbReference>
<protein>
    <recommendedName>
        <fullName evidence="3">histidine kinase</fullName>
        <ecNumber evidence="3">2.7.13.3</ecNumber>
    </recommendedName>
</protein>
<keyword evidence="7" id="KW-0418">Kinase</keyword>
<evidence type="ECO:0000256" key="11">
    <source>
        <dbReference type="SAM" id="Phobius"/>
    </source>
</evidence>
<dbReference type="EC" id="2.7.13.3" evidence="3"/>
<evidence type="ECO:0000256" key="3">
    <source>
        <dbReference type="ARBA" id="ARBA00012438"/>
    </source>
</evidence>
<dbReference type="PANTHER" id="PTHR43711:SF1">
    <property type="entry name" value="HISTIDINE KINASE 1"/>
    <property type="match status" value="1"/>
</dbReference>
<keyword evidence="8 11" id="KW-1133">Transmembrane helix</keyword>
<dbReference type="InterPro" id="IPR005467">
    <property type="entry name" value="His_kinase_dom"/>
</dbReference>
<dbReference type="InterPro" id="IPR036097">
    <property type="entry name" value="HisK_dim/P_sf"/>
</dbReference>
<dbReference type="PRINTS" id="PR00344">
    <property type="entry name" value="BCTRLSENSOR"/>
</dbReference>
<evidence type="ECO:0000256" key="8">
    <source>
        <dbReference type="ARBA" id="ARBA00022989"/>
    </source>
</evidence>
<feature type="domain" description="HAMP" evidence="13">
    <location>
        <begin position="457"/>
        <end position="509"/>
    </location>
</feature>
<keyword evidence="9" id="KW-0902">Two-component regulatory system</keyword>
<dbReference type="InterPro" id="IPR050736">
    <property type="entry name" value="Sensor_HK_Regulatory"/>
</dbReference>
<dbReference type="PROSITE" id="PS50885">
    <property type="entry name" value="HAMP"/>
    <property type="match status" value="1"/>
</dbReference>
<dbReference type="SMART" id="SM00387">
    <property type="entry name" value="HATPase_c"/>
    <property type="match status" value="1"/>
</dbReference>
<dbReference type="SMART" id="SM00304">
    <property type="entry name" value="HAMP"/>
    <property type="match status" value="1"/>
</dbReference>
<dbReference type="SUPFAM" id="SSF158472">
    <property type="entry name" value="HAMP domain-like"/>
    <property type="match status" value="1"/>
</dbReference>
<dbReference type="CDD" id="cd00082">
    <property type="entry name" value="HisKA"/>
    <property type="match status" value="1"/>
</dbReference>
<comment type="catalytic activity">
    <reaction evidence="1">
        <text>ATP + protein L-histidine = ADP + protein N-phospho-L-histidine.</text>
        <dbReference type="EC" id="2.7.13.3"/>
    </reaction>
</comment>
<evidence type="ECO:0000259" key="13">
    <source>
        <dbReference type="PROSITE" id="PS50885"/>
    </source>
</evidence>
<name>A0ABQ2MR59_9ACTN</name>
<dbReference type="PANTHER" id="PTHR43711">
    <property type="entry name" value="TWO-COMPONENT HISTIDINE KINASE"/>
    <property type="match status" value="1"/>
</dbReference>
<evidence type="ECO:0000256" key="10">
    <source>
        <dbReference type="SAM" id="MobiDB-lite"/>
    </source>
</evidence>
<accession>A0ABQ2MR59</accession>
<organism evidence="14 15">
    <name type="scientific">Streptomyces lasiicapitis</name>
    <dbReference type="NCBI Taxonomy" id="1923961"/>
    <lineage>
        <taxon>Bacteria</taxon>
        <taxon>Bacillati</taxon>
        <taxon>Actinomycetota</taxon>
        <taxon>Actinomycetes</taxon>
        <taxon>Kitasatosporales</taxon>
        <taxon>Streptomycetaceae</taxon>
        <taxon>Streptomyces</taxon>
    </lineage>
</organism>
<feature type="compositionally biased region" description="Gly residues" evidence="10">
    <location>
        <begin position="179"/>
        <end position="214"/>
    </location>
</feature>
<evidence type="ECO:0000256" key="1">
    <source>
        <dbReference type="ARBA" id="ARBA00000085"/>
    </source>
</evidence>
<dbReference type="Proteomes" id="UP000656881">
    <property type="component" value="Unassembled WGS sequence"/>
</dbReference>
<evidence type="ECO:0000256" key="2">
    <source>
        <dbReference type="ARBA" id="ARBA00004236"/>
    </source>
</evidence>
<dbReference type="SUPFAM" id="SSF47384">
    <property type="entry name" value="Homodimeric domain of signal transducing histidine kinase"/>
    <property type="match status" value="1"/>
</dbReference>
<evidence type="ECO:0000256" key="4">
    <source>
        <dbReference type="ARBA" id="ARBA00022553"/>
    </source>
</evidence>
<evidence type="ECO:0000256" key="9">
    <source>
        <dbReference type="ARBA" id="ARBA00023012"/>
    </source>
</evidence>
<feature type="domain" description="Histidine kinase" evidence="12">
    <location>
        <begin position="517"/>
        <end position="736"/>
    </location>
</feature>
<dbReference type="Pfam" id="PF02518">
    <property type="entry name" value="HATPase_c"/>
    <property type="match status" value="1"/>
</dbReference>
<keyword evidence="15" id="KW-1185">Reference proteome</keyword>
<feature type="region of interest" description="Disordered" evidence="10">
    <location>
        <begin position="342"/>
        <end position="383"/>
    </location>
</feature>